<dbReference type="AlphaFoldDB" id="A0A498D7T6"/>
<dbReference type="PIRSF" id="PIRSF029962">
    <property type="entry name" value="UCP029962"/>
    <property type="match status" value="1"/>
</dbReference>
<dbReference type="InterPro" id="IPR010652">
    <property type="entry name" value="DUF1232"/>
</dbReference>
<evidence type="ECO:0000313" key="7">
    <source>
        <dbReference type="EMBL" id="RLL42114.1"/>
    </source>
</evidence>
<evidence type="ECO:0000259" key="6">
    <source>
        <dbReference type="Pfam" id="PF06803"/>
    </source>
</evidence>
<gene>
    <name evidence="7" type="ORF">D8M04_16165</name>
</gene>
<protein>
    <submittedName>
        <fullName evidence="7">DUF1232 domain-containing protein</fullName>
    </submittedName>
</protein>
<dbReference type="GO" id="GO:0012505">
    <property type="term" value="C:endomembrane system"/>
    <property type="evidence" value="ECO:0007669"/>
    <property type="project" value="UniProtKB-SubCell"/>
</dbReference>
<sequence length="90" mass="10536">MKRFINRIKFLGKIHKSIPFLFDFFFSKDVNLNKKLIFVIVIIGYFLLPFDIIPDFLLFFGLVDDTAVLLFLLQQMVKVAPTSLKEKHGL</sequence>
<dbReference type="RefSeq" id="WP_121524452.1">
    <property type="nucleotide sequence ID" value="NZ_RCHR01000006.1"/>
</dbReference>
<evidence type="ECO:0000256" key="4">
    <source>
        <dbReference type="ARBA" id="ARBA00023136"/>
    </source>
</evidence>
<keyword evidence="4 5" id="KW-0472">Membrane</keyword>
<evidence type="ECO:0000256" key="5">
    <source>
        <dbReference type="SAM" id="Phobius"/>
    </source>
</evidence>
<comment type="subcellular location">
    <subcellularLocation>
        <location evidence="1">Endomembrane system</location>
        <topology evidence="1">Multi-pass membrane protein</topology>
    </subcellularLocation>
</comment>
<dbReference type="OrthoDB" id="9793277at2"/>
<dbReference type="Proteomes" id="UP000270219">
    <property type="component" value="Unassembled WGS sequence"/>
</dbReference>
<keyword evidence="3 5" id="KW-1133">Transmembrane helix</keyword>
<feature type="domain" description="DUF1232" evidence="6">
    <location>
        <begin position="37"/>
        <end position="71"/>
    </location>
</feature>
<evidence type="ECO:0000313" key="8">
    <source>
        <dbReference type="Proteomes" id="UP000270219"/>
    </source>
</evidence>
<keyword evidence="8" id="KW-1185">Reference proteome</keyword>
<accession>A0A498D7T6</accession>
<proteinExistence type="predicted"/>
<reference evidence="7 8" key="1">
    <citation type="submission" date="2018-10" db="EMBL/GenBank/DDBJ databases">
        <title>Oceanobacillus sp. YLB-02 draft genome.</title>
        <authorList>
            <person name="Yu L."/>
        </authorList>
    </citation>
    <scope>NUCLEOTIDE SEQUENCE [LARGE SCALE GENOMIC DNA]</scope>
    <source>
        <strain evidence="7 8">YLB-02</strain>
    </source>
</reference>
<evidence type="ECO:0000256" key="2">
    <source>
        <dbReference type="ARBA" id="ARBA00022692"/>
    </source>
</evidence>
<dbReference type="EMBL" id="RCHR01000006">
    <property type="protein sequence ID" value="RLL42114.1"/>
    <property type="molecule type" value="Genomic_DNA"/>
</dbReference>
<dbReference type="Pfam" id="PF06803">
    <property type="entry name" value="DUF1232"/>
    <property type="match status" value="1"/>
</dbReference>
<keyword evidence="2 5" id="KW-0812">Transmembrane</keyword>
<evidence type="ECO:0000256" key="3">
    <source>
        <dbReference type="ARBA" id="ARBA00022989"/>
    </source>
</evidence>
<dbReference type="InterPro" id="IPR016941">
    <property type="entry name" value="UCP029962"/>
</dbReference>
<name>A0A498D7T6_9BACI</name>
<organism evidence="7 8">
    <name type="scientific">Oceanobacillus piezotolerans</name>
    <dbReference type="NCBI Taxonomy" id="2448030"/>
    <lineage>
        <taxon>Bacteria</taxon>
        <taxon>Bacillati</taxon>
        <taxon>Bacillota</taxon>
        <taxon>Bacilli</taxon>
        <taxon>Bacillales</taxon>
        <taxon>Bacillaceae</taxon>
        <taxon>Oceanobacillus</taxon>
    </lineage>
</organism>
<comment type="caution">
    <text evidence="7">The sequence shown here is derived from an EMBL/GenBank/DDBJ whole genome shotgun (WGS) entry which is preliminary data.</text>
</comment>
<feature type="transmembrane region" description="Helical" evidence="5">
    <location>
        <begin position="32"/>
        <end position="50"/>
    </location>
</feature>
<evidence type="ECO:0000256" key="1">
    <source>
        <dbReference type="ARBA" id="ARBA00004127"/>
    </source>
</evidence>